<evidence type="ECO:0000313" key="2">
    <source>
        <dbReference type="EMBL" id="GAG41371.1"/>
    </source>
</evidence>
<sequence>MKGIGKITAAILISEVLDFKSYSTIPQIIKLAGLNLYEVSSGKHKGYRRISKRGRTLLRKALYFASLNMIRKGGIFHEEYQNHLSKGMKKIKAVIAISKKLLRTIYSMVRNNTEYIENYETFKKAA</sequence>
<accession>X0YXT4</accession>
<organism evidence="2">
    <name type="scientific">marine sediment metagenome</name>
    <dbReference type="NCBI Taxonomy" id="412755"/>
    <lineage>
        <taxon>unclassified sequences</taxon>
        <taxon>metagenomes</taxon>
        <taxon>ecological metagenomes</taxon>
    </lineage>
</organism>
<dbReference type="GO" id="GO:0003677">
    <property type="term" value="F:DNA binding"/>
    <property type="evidence" value="ECO:0007669"/>
    <property type="project" value="InterPro"/>
</dbReference>
<feature type="domain" description="Transposase IS116/IS110/IS902 C-terminal" evidence="1">
    <location>
        <begin position="1"/>
        <end position="81"/>
    </location>
</feature>
<dbReference type="EMBL" id="BARS01042373">
    <property type="protein sequence ID" value="GAG41371.1"/>
    <property type="molecule type" value="Genomic_DNA"/>
</dbReference>
<dbReference type="PANTHER" id="PTHR33055">
    <property type="entry name" value="TRANSPOSASE FOR INSERTION SEQUENCE ELEMENT IS1111A"/>
    <property type="match status" value="1"/>
</dbReference>
<gene>
    <name evidence="2" type="ORF">S01H1_64298</name>
</gene>
<dbReference type="GO" id="GO:0006313">
    <property type="term" value="P:DNA transposition"/>
    <property type="evidence" value="ECO:0007669"/>
    <property type="project" value="InterPro"/>
</dbReference>
<name>X0YXT4_9ZZZZ</name>
<dbReference type="Pfam" id="PF02371">
    <property type="entry name" value="Transposase_20"/>
    <property type="match status" value="1"/>
</dbReference>
<evidence type="ECO:0000259" key="1">
    <source>
        <dbReference type="Pfam" id="PF02371"/>
    </source>
</evidence>
<dbReference type="InterPro" id="IPR047650">
    <property type="entry name" value="Transpos_IS110"/>
</dbReference>
<dbReference type="GO" id="GO:0004803">
    <property type="term" value="F:transposase activity"/>
    <property type="evidence" value="ECO:0007669"/>
    <property type="project" value="InterPro"/>
</dbReference>
<dbReference type="AlphaFoldDB" id="X0YXT4"/>
<dbReference type="PANTHER" id="PTHR33055:SF13">
    <property type="entry name" value="TRANSPOSASE"/>
    <property type="match status" value="1"/>
</dbReference>
<protein>
    <recommendedName>
        <fullName evidence="1">Transposase IS116/IS110/IS902 C-terminal domain-containing protein</fullName>
    </recommendedName>
</protein>
<proteinExistence type="predicted"/>
<dbReference type="InterPro" id="IPR003346">
    <property type="entry name" value="Transposase_20"/>
</dbReference>
<comment type="caution">
    <text evidence="2">The sequence shown here is derived from an EMBL/GenBank/DDBJ whole genome shotgun (WGS) entry which is preliminary data.</text>
</comment>
<reference evidence="2" key="1">
    <citation type="journal article" date="2014" name="Front. Microbiol.">
        <title>High frequency of phylogenetically diverse reductive dehalogenase-homologous genes in deep subseafloor sedimentary metagenomes.</title>
        <authorList>
            <person name="Kawai M."/>
            <person name="Futagami T."/>
            <person name="Toyoda A."/>
            <person name="Takaki Y."/>
            <person name="Nishi S."/>
            <person name="Hori S."/>
            <person name="Arai W."/>
            <person name="Tsubouchi T."/>
            <person name="Morono Y."/>
            <person name="Uchiyama I."/>
            <person name="Ito T."/>
            <person name="Fujiyama A."/>
            <person name="Inagaki F."/>
            <person name="Takami H."/>
        </authorList>
    </citation>
    <scope>NUCLEOTIDE SEQUENCE</scope>
    <source>
        <strain evidence="2">Expedition CK06-06</strain>
    </source>
</reference>